<dbReference type="PANTHER" id="PTHR39337">
    <property type="entry name" value="BLR5642 PROTEIN"/>
    <property type="match status" value="1"/>
</dbReference>
<dbReference type="InterPro" id="IPR007438">
    <property type="entry name" value="DUF488"/>
</dbReference>
<dbReference type="EMBL" id="FNRY01000001">
    <property type="protein sequence ID" value="SEB52693.1"/>
    <property type="molecule type" value="Genomic_DNA"/>
</dbReference>
<organism evidence="1 2">
    <name type="scientific">Paramicrobacterium humi</name>
    <dbReference type="NCBI Taxonomy" id="640635"/>
    <lineage>
        <taxon>Bacteria</taxon>
        <taxon>Bacillati</taxon>
        <taxon>Actinomycetota</taxon>
        <taxon>Actinomycetes</taxon>
        <taxon>Micrococcales</taxon>
        <taxon>Microbacteriaceae</taxon>
        <taxon>Paramicrobacterium</taxon>
    </lineage>
</organism>
<dbReference type="STRING" id="640635.SAMN04489806_0982"/>
<keyword evidence="2" id="KW-1185">Reference proteome</keyword>
<reference evidence="1 2" key="1">
    <citation type="submission" date="2016-10" db="EMBL/GenBank/DDBJ databases">
        <authorList>
            <person name="de Groot N.N."/>
        </authorList>
    </citation>
    <scope>NUCLEOTIDE SEQUENCE [LARGE SCALE GENOMIC DNA]</scope>
    <source>
        <strain evidence="1 2">DSM 21799</strain>
    </source>
</reference>
<name>A0A1H4K2R9_9MICO</name>
<evidence type="ECO:0008006" key="3">
    <source>
        <dbReference type="Google" id="ProtNLM"/>
    </source>
</evidence>
<dbReference type="PANTHER" id="PTHR39337:SF1">
    <property type="entry name" value="BLR5642 PROTEIN"/>
    <property type="match status" value="1"/>
</dbReference>
<sequence length="153" mass="16706">MASMWTETGGLIGVGYEGLAVEELSDRLSRWGVTLLVDVRLNAISRKPGFSKSRLAAHLAEHGIAYLHRPALGNPKDNRAGYAYTGTNDGNAARATFRERLAAKPAADALHELAELAAHQHVAVFCFEQSELHCHRHEVLHEANLLLDVAQTC</sequence>
<proteinExistence type="predicted"/>
<dbReference type="OrthoDB" id="9789109at2"/>
<evidence type="ECO:0000313" key="1">
    <source>
        <dbReference type="EMBL" id="SEB52693.1"/>
    </source>
</evidence>
<accession>A0A1H4K2R9</accession>
<gene>
    <name evidence="1" type="ORF">SAMN04489806_0982</name>
</gene>
<dbReference type="AlphaFoldDB" id="A0A1H4K2R9"/>
<evidence type="ECO:0000313" key="2">
    <source>
        <dbReference type="Proteomes" id="UP000199183"/>
    </source>
</evidence>
<dbReference type="Pfam" id="PF04343">
    <property type="entry name" value="DUF488"/>
    <property type="match status" value="1"/>
</dbReference>
<protein>
    <recommendedName>
        <fullName evidence="3">DUF488 domain-containing protein</fullName>
    </recommendedName>
</protein>
<dbReference type="Proteomes" id="UP000199183">
    <property type="component" value="Unassembled WGS sequence"/>
</dbReference>